<organism evidence="1 2">
    <name type="scientific">Panagrolaimus superbus</name>
    <dbReference type="NCBI Taxonomy" id="310955"/>
    <lineage>
        <taxon>Eukaryota</taxon>
        <taxon>Metazoa</taxon>
        <taxon>Ecdysozoa</taxon>
        <taxon>Nematoda</taxon>
        <taxon>Chromadorea</taxon>
        <taxon>Rhabditida</taxon>
        <taxon>Tylenchina</taxon>
        <taxon>Panagrolaimomorpha</taxon>
        <taxon>Panagrolaimoidea</taxon>
        <taxon>Panagrolaimidae</taxon>
        <taxon>Panagrolaimus</taxon>
    </lineage>
</organism>
<sequence length="111" mass="13739">MFCWCQLQGQHHRCFRLWVREKWGSVGNYRREMFRRWDEGHTYDELREFYRSERSSYENSKYNSCVFCRREPDDHSSYFCLKCRIKVGCRECCNIRYNQGDCCPLCDSPDW</sequence>
<keyword evidence="1" id="KW-1185">Reference proteome</keyword>
<reference evidence="2" key="1">
    <citation type="submission" date="2022-11" db="UniProtKB">
        <authorList>
            <consortium name="WormBaseParasite"/>
        </authorList>
    </citation>
    <scope>IDENTIFICATION</scope>
</reference>
<evidence type="ECO:0000313" key="2">
    <source>
        <dbReference type="WBParaSite" id="PSU_v2.g4996.t1"/>
    </source>
</evidence>
<protein>
    <submittedName>
        <fullName evidence="2">RING-type domain-containing protein</fullName>
    </submittedName>
</protein>
<name>A0A914Z415_9BILA</name>
<dbReference type="WBParaSite" id="PSU_v2.g4996.t1">
    <property type="protein sequence ID" value="PSU_v2.g4996.t1"/>
    <property type="gene ID" value="PSU_v2.g4996"/>
</dbReference>
<evidence type="ECO:0000313" key="1">
    <source>
        <dbReference type="Proteomes" id="UP000887577"/>
    </source>
</evidence>
<proteinExistence type="predicted"/>
<dbReference type="AlphaFoldDB" id="A0A914Z415"/>
<accession>A0A914Z415</accession>
<dbReference type="Proteomes" id="UP000887577">
    <property type="component" value="Unplaced"/>
</dbReference>